<dbReference type="SUPFAM" id="SSF47060">
    <property type="entry name" value="S15/NS1 RNA-binding domain"/>
    <property type="match status" value="5"/>
</dbReference>
<dbReference type="SUPFAM" id="SSF52374">
    <property type="entry name" value="Nucleotidylyl transferase"/>
    <property type="match status" value="1"/>
</dbReference>
<feature type="compositionally biased region" description="Basic and acidic residues" evidence="7">
    <location>
        <begin position="1176"/>
        <end position="1196"/>
    </location>
</feature>
<feature type="region of interest" description="Disordered" evidence="7">
    <location>
        <begin position="756"/>
        <end position="777"/>
    </location>
</feature>
<keyword evidence="4" id="KW-0694">RNA-binding</keyword>
<feature type="region of interest" description="Disordered" evidence="7">
    <location>
        <begin position="171"/>
        <end position="212"/>
    </location>
</feature>
<dbReference type="FunFam" id="3.30.110.30:FF:000001">
    <property type="entry name" value="Bifunctional glutamate/proline--tRNA ligase"/>
    <property type="match status" value="1"/>
</dbReference>
<dbReference type="GO" id="GO:0006433">
    <property type="term" value="P:prolyl-tRNA aminoacylation"/>
    <property type="evidence" value="ECO:0007669"/>
    <property type="project" value="InterPro"/>
</dbReference>
<dbReference type="KEGG" id="hazt:108675173"/>
<dbReference type="Pfam" id="PF00587">
    <property type="entry name" value="tRNA-synt_2b"/>
    <property type="match status" value="1"/>
</dbReference>
<dbReference type="InterPro" id="IPR020059">
    <property type="entry name" value="Glu/Gln-tRNA-synth_Ib_codon-bd"/>
</dbReference>
<keyword evidence="1 11" id="KW-0436">Ligase</keyword>
<dbReference type="SMART" id="SM00946">
    <property type="entry name" value="ProRS-C_1"/>
    <property type="match status" value="1"/>
</dbReference>
<name>A0A8B7NY36_HYAAZ</name>
<dbReference type="FunFam" id="3.40.50.800:FF:000005">
    <property type="entry name" value="bifunctional glutamate/proline--tRNA ligase"/>
    <property type="match status" value="1"/>
</dbReference>
<dbReference type="Gene3D" id="2.40.240.10">
    <property type="entry name" value="Ribosomal Protein L25, Chain P"/>
    <property type="match status" value="1"/>
</dbReference>
<dbReference type="Gene3D" id="1.10.1160.10">
    <property type="entry name" value="Glutamyl-trna Synthetase, Domain 2"/>
    <property type="match status" value="1"/>
</dbReference>
<evidence type="ECO:0000256" key="2">
    <source>
        <dbReference type="ARBA" id="ARBA00022741"/>
    </source>
</evidence>
<dbReference type="InterPro" id="IPR006195">
    <property type="entry name" value="aa-tRNA-synth_II"/>
</dbReference>
<dbReference type="InterPro" id="IPR016061">
    <property type="entry name" value="Pro-tRNA_ligase_II_C"/>
</dbReference>
<feature type="domain" description="WHEP-TRS" evidence="9">
    <location>
        <begin position="781"/>
        <end position="837"/>
    </location>
</feature>
<dbReference type="FunFam" id="3.30.930.10:FF:000007">
    <property type="entry name" value="Bifunctional glutamate/proline--tRNA ligase"/>
    <property type="match status" value="1"/>
</dbReference>
<protein>
    <submittedName>
        <fullName evidence="11">Bifunctional glutamate/proline--tRNA ligase</fullName>
    </submittedName>
</protein>
<evidence type="ECO:0000256" key="6">
    <source>
        <dbReference type="ARBA" id="ARBA00023146"/>
    </source>
</evidence>
<dbReference type="FunFam" id="3.90.800.10:FF:000001">
    <property type="entry name" value="Glutamine--tRNA ligase"/>
    <property type="match status" value="1"/>
</dbReference>
<dbReference type="SUPFAM" id="SSF64586">
    <property type="entry name" value="C-terminal domain of ProRS"/>
    <property type="match status" value="1"/>
</dbReference>
<dbReference type="FunFam" id="3.40.50.620:FF:000070">
    <property type="entry name" value="Bifunctional glutamate/proline--tRNA ligase"/>
    <property type="match status" value="1"/>
</dbReference>
<sequence>MVALTFSTKNPPIGGFICCSLTGVNFHWGVETQLVLDDNVCLITSQSISRHVARLHPALNLYPLHILERTQVDHWLSLVSTVSYGGSVKPVLQQLNSALAPAHCLVPPHQTIADYEMFAALYCSNDWQKISESDDAPVHVLRWYNSILAKVSNLLEKLPKDLRTNLQAYAASASSEEEEEKTAADAAGPSGAKRGSAAGGSRGGKREEGGKFVELPDAKMGEVVVRFPPEASGYLHIGHAKAALLNQHYQLAFKGKLIMRFDDTNPAKEDAHFEEVILGDLKLLQIKPDRFTHTSDYFDLMLEMCEKLIRSGDAFVDDTDAETMKAERDERKDSRNRNNSVEKNLSMWEEMKKGSIVGQQCAVRAKIDMKSNNGCMRDPTIYRCKPETHVRTGNKYKVYPTYDFACPIVDSIEGVTHALRTTEYHDRDEQFFWFIEKLSLRKVHIYEYARLNMNNTVLSKRKLTWFVEQGLVDGWDDPRFPTVRGIIRRGMTVEGLKEFIIAQGSSRSVVNMEWDKIWSFNKKVIDASAPRYVALEKETLVPVKVSGAKLEAMSVQKHPKDPTIGNKTVWVGPNILIEQVDAEELKEGENATFINWGNLKIVKVNRVNGKVVSVDAETNLSNTDYKKTLKITWLVDSPSAPLTPVVAVYFDHLISKSVLGKDEDFKNFICQDTRRELCMLGDDELKTLKTGDIIQVQRKGFFRVDEQYVEPDVSSCKSSPVVLFYVPDGHSKDASAAATASAIKKVPAVSAKEVAQSAKGKKAEKSPQDEAKPIVSSGGHEIQEIHLKIKEQGDKIRQLKADKADKNVVMSEVAVLKELKSSFSAKSGVEWTPDIDISKFEVSAPGGGKNDALELYQKIVDQGNAVRNLKASKADKTEVTTAVNVLLALKKDFKEATGLDWKPDIDVSQFGKNAAALAPSTPTSASIASSTPIAACIGAHELHNKIVDQGNVVRNLKSNKAPKNDVTAAVDVLLDLKKQFKEASGLDWTPGIDVSKFSAAPAAPPTPAFVAKVAATVAAGDSKALSIHQQIVDQGNTVRDLKSNKAEKTVVKDAVDILLKLKQEFKAATNIDWKPDIDLSQFTAPSVADGDTKNQFDEFNEKVKTQGDIVRQLKSNGADKNTVKSAVDILLQYKKDFKEALGVDWKPDMSSPLSSGGSADAAAAPPASVAQTKPSKSNEGKKPAKKEENPATDGKKQTRLGLEIAKEENLSEWYSQVITKSEMIEYYNVSGCYILRPWSYAIWDFIKEFFDREIKKLGVENSYFPMFVSRDALEKEKTHIADFSPEVAWVTRSGSSEMAEPIAIRPTSETVMYPSFAKWIQSHRDLPLRLNQWNNVVRWEFKQPTPFLRTREFLWQEGHTAFATKPEATEEVYQILDLYARVYEELLAIPVVKGKKTEKEKFAGGDFTTTTEAYIAGSGRGIQGATSHHLGQNFSKMFDIVFEDPATQEKQFVYQNSWGLTTRTIGVMVMVHGDNKGLVLPPKVASLQCVIMPVGITVKVTEEEKKNLQTACQTLADELNDAGIRTRADFRDNVTPAWKFNHWELKGVPLRLEVGPREVAGGQVFVVRRDTGEKQALDRMSIVSAISHLLATIQQDMLARARGLLDTHTTLISQWSEFCPTLDRGHLLLSPFCGREDCEDSIKKDSARDQDSEPGAPSMGAKSLCIPFQQPQPLPAGSLCVHPRCGQPAQYYCLFGRSY</sequence>
<dbReference type="Gene3D" id="3.40.50.800">
    <property type="entry name" value="Anticodon-binding domain"/>
    <property type="match status" value="1"/>
</dbReference>
<feature type="domain" description="WHEP-TRS" evidence="9">
    <location>
        <begin position="851"/>
        <end position="907"/>
    </location>
</feature>
<feature type="domain" description="WHEP-TRS" evidence="9">
    <location>
        <begin position="1023"/>
        <end position="1079"/>
    </location>
</feature>
<dbReference type="InterPro" id="IPR020061">
    <property type="entry name" value="Glu_tRNA_lig_a-bdl"/>
</dbReference>
<dbReference type="GO" id="GO:0004818">
    <property type="term" value="F:glutamate-tRNA ligase activity"/>
    <property type="evidence" value="ECO:0007669"/>
    <property type="project" value="InterPro"/>
</dbReference>
<reference evidence="11" key="1">
    <citation type="submission" date="2025-08" db="UniProtKB">
        <authorList>
            <consortium name="RefSeq"/>
        </authorList>
    </citation>
    <scope>IDENTIFICATION</scope>
    <source>
        <tissue evidence="11">Whole organism</tissue>
    </source>
</reference>
<dbReference type="InterPro" id="IPR000924">
    <property type="entry name" value="Glu/Gln-tRNA-synth"/>
</dbReference>
<dbReference type="SUPFAM" id="SSF55681">
    <property type="entry name" value="Class II aaRS and biotin synthetases"/>
    <property type="match status" value="1"/>
</dbReference>
<dbReference type="GO" id="GO:0006424">
    <property type="term" value="P:glutamyl-tRNA aminoacylation"/>
    <property type="evidence" value="ECO:0007669"/>
    <property type="project" value="InterPro"/>
</dbReference>
<dbReference type="CTD" id="42834"/>
<keyword evidence="5" id="KW-0648">Protein biosynthesis</keyword>
<dbReference type="Gene3D" id="1.10.287.10">
    <property type="entry name" value="S15/NS1, RNA-binding"/>
    <property type="match status" value="5"/>
</dbReference>
<feature type="compositionally biased region" description="Basic and acidic residues" evidence="7">
    <location>
        <begin position="761"/>
        <end position="772"/>
    </location>
</feature>
<dbReference type="InterPro" id="IPR033721">
    <property type="entry name" value="ProRS_core_arch_euk"/>
</dbReference>
<feature type="domain" description="WHEP-TRS" evidence="9">
    <location>
        <begin position="938"/>
        <end position="994"/>
    </location>
</feature>
<dbReference type="PRINTS" id="PR00987">
    <property type="entry name" value="TRNASYNTHGLU"/>
</dbReference>
<dbReference type="Proteomes" id="UP000694843">
    <property type="component" value="Unplaced"/>
</dbReference>
<feature type="region of interest" description="Disordered" evidence="7">
    <location>
        <begin position="320"/>
        <end position="343"/>
    </location>
</feature>
<feature type="compositionally biased region" description="Low complexity" evidence="7">
    <location>
        <begin position="1152"/>
        <end position="1168"/>
    </location>
</feature>
<dbReference type="GO" id="GO:0003723">
    <property type="term" value="F:RNA binding"/>
    <property type="evidence" value="ECO:0007669"/>
    <property type="project" value="UniProtKB-KW"/>
</dbReference>
<dbReference type="InterPro" id="IPR049437">
    <property type="entry name" value="tRNA-synt_1c_C2"/>
</dbReference>
<evidence type="ECO:0000313" key="10">
    <source>
        <dbReference type="Proteomes" id="UP000694843"/>
    </source>
</evidence>
<dbReference type="PANTHER" id="PTHR43382:SF2">
    <property type="entry name" value="BIFUNCTIONAL GLUTAMATE_PROLINE--TRNA LIGASE"/>
    <property type="match status" value="1"/>
</dbReference>
<dbReference type="InterPro" id="IPR004154">
    <property type="entry name" value="Anticodon-bd"/>
</dbReference>
<dbReference type="Pfam" id="PF20974">
    <property type="entry name" value="tRNA-synt_1c_C2"/>
    <property type="match status" value="1"/>
</dbReference>
<proteinExistence type="inferred from homology"/>
<dbReference type="GO" id="GO:0005524">
    <property type="term" value="F:ATP binding"/>
    <property type="evidence" value="ECO:0007669"/>
    <property type="project" value="UniProtKB-KW"/>
</dbReference>
<dbReference type="Gene3D" id="1.20.1050.130">
    <property type="match status" value="1"/>
</dbReference>
<dbReference type="Pfam" id="PF09180">
    <property type="entry name" value="ProRS-C_1"/>
    <property type="match status" value="1"/>
</dbReference>
<dbReference type="PROSITE" id="PS50862">
    <property type="entry name" value="AA_TRNA_LIGASE_II"/>
    <property type="match status" value="1"/>
</dbReference>
<accession>A0A8B7NY36</accession>
<dbReference type="Pfam" id="PF00749">
    <property type="entry name" value="tRNA-synt_1c"/>
    <property type="match status" value="1"/>
</dbReference>
<dbReference type="HAMAP" id="MF_02076">
    <property type="entry name" value="Glu_tRNA_synth_type2"/>
    <property type="match status" value="1"/>
</dbReference>
<dbReference type="Pfam" id="PF03950">
    <property type="entry name" value="tRNA-synt_1c_C"/>
    <property type="match status" value="1"/>
</dbReference>
<feature type="region of interest" description="Disordered" evidence="7">
    <location>
        <begin position="1643"/>
        <end position="1662"/>
    </location>
</feature>
<dbReference type="InterPro" id="IPR036621">
    <property type="entry name" value="Anticodon-bd_dom_sf"/>
</dbReference>
<dbReference type="NCBIfam" id="TIGR00463">
    <property type="entry name" value="gltX_arch"/>
    <property type="match status" value="1"/>
</dbReference>
<feature type="domain" description="Aminoacyl-transfer RNA synthetases class-II family profile" evidence="8">
    <location>
        <begin position="1200"/>
        <end position="1481"/>
    </location>
</feature>
<dbReference type="CDD" id="cd00936">
    <property type="entry name" value="WEPRS_RNA"/>
    <property type="match status" value="2"/>
</dbReference>
<dbReference type="NCBIfam" id="TIGR00408">
    <property type="entry name" value="proS_fam_I"/>
    <property type="match status" value="1"/>
</dbReference>
<dbReference type="GeneID" id="108675173"/>
<evidence type="ECO:0000256" key="3">
    <source>
        <dbReference type="ARBA" id="ARBA00022840"/>
    </source>
</evidence>
<dbReference type="InterPro" id="IPR045864">
    <property type="entry name" value="aa-tRNA-synth_II/BPL/LPL"/>
</dbReference>
<dbReference type="InterPro" id="IPR017449">
    <property type="entry name" value="Pro-tRNA_synth_II"/>
</dbReference>
<dbReference type="GO" id="GO:0017101">
    <property type="term" value="C:aminoacyl-tRNA synthetase multienzyme complex"/>
    <property type="evidence" value="ECO:0007669"/>
    <property type="project" value="TreeGrafter"/>
</dbReference>
<keyword evidence="3" id="KW-0067">ATP-binding</keyword>
<feature type="compositionally biased region" description="Basic and acidic residues" evidence="7">
    <location>
        <begin position="322"/>
        <end position="336"/>
    </location>
</feature>
<evidence type="ECO:0000256" key="1">
    <source>
        <dbReference type="ARBA" id="ARBA00022598"/>
    </source>
</evidence>
<dbReference type="InterPro" id="IPR020056">
    <property type="entry name" value="Rbsml_bL25/Gln-tRNA_synth_N"/>
</dbReference>
<feature type="compositionally biased region" description="Low complexity" evidence="7">
    <location>
        <begin position="184"/>
        <end position="196"/>
    </location>
</feature>
<dbReference type="Gene3D" id="3.90.800.10">
    <property type="entry name" value="Glutamyl-tRNA Synthetase, Domain 3"/>
    <property type="match status" value="1"/>
</dbReference>
<dbReference type="PROSITE" id="PS51185">
    <property type="entry name" value="WHEP_TRS_2"/>
    <property type="match status" value="5"/>
</dbReference>
<dbReference type="InterPro" id="IPR020058">
    <property type="entry name" value="Glu/Gln-tRNA-synth_Ib_cat-dom"/>
</dbReference>
<dbReference type="Pfam" id="PF00458">
    <property type="entry name" value="WHEP-TRS"/>
    <property type="match status" value="5"/>
</dbReference>
<evidence type="ECO:0000256" key="7">
    <source>
        <dbReference type="SAM" id="MobiDB-lite"/>
    </source>
</evidence>
<dbReference type="PROSITE" id="PS00178">
    <property type="entry name" value="AA_TRNA_LIGASE_I"/>
    <property type="match status" value="1"/>
</dbReference>
<dbReference type="SMART" id="SM00991">
    <property type="entry name" value="WHEP-TRS"/>
    <property type="match status" value="5"/>
</dbReference>
<dbReference type="Gene3D" id="3.30.930.10">
    <property type="entry name" value="Bira Bifunctional Protein, Domain 2"/>
    <property type="match status" value="1"/>
</dbReference>
<gene>
    <name evidence="11" type="primary">LOC108675173</name>
</gene>
<dbReference type="SUPFAM" id="SSF52954">
    <property type="entry name" value="Class II aaRS ABD-related"/>
    <property type="match status" value="1"/>
</dbReference>
<evidence type="ECO:0000313" key="11">
    <source>
        <dbReference type="RefSeq" id="XP_018018657.1"/>
    </source>
</evidence>
<dbReference type="HAMAP" id="MF_01571">
    <property type="entry name" value="Pro_tRNA_synth_type3"/>
    <property type="match status" value="1"/>
</dbReference>
<dbReference type="CDD" id="cd00807">
    <property type="entry name" value="GlnRS_core"/>
    <property type="match status" value="1"/>
</dbReference>
<dbReference type="InterPro" id="IPR002314">
    <property type="entry name" value="aa-tRNA-synt_IIb"/>
</dbReference>
<keyword evidence="10" id="KW-1185">Reference proteome</keyword>
<evidence type="ECO:0000259" key="9">
    <source>
        <dbReference type="PROSITE" id="PS51185"/>
    </source>
</evidence>
<dbReference type="InterPro" id="IPR009068">
    <property type="entry name" value="uS15_NS1_RNA-bd_sf"/>
</dbReference>
<dbReference type="GO" id="GO:0004827">
    <property type="term" value="F:proline-tRNA ligase activity"/>
    <property type="evidence" value="ECO:0007669"/>
    <property type="project" value="InterPro"/>
</dbReference>
<evidence type="ECO:0000256" key="5">
    <source>
        <dbReference type="ARBA" id="ARBA00022917"/>
    </source>
</evidence>
<dbReference type="Gene3D" id="3.30.110.30">
    <property type="entry name" value="C-terminal domain of ProRS"/>
    <property type="match status" value="1"/>
</dbReference>
<dbReference type="RefSeq" id="XP_018018657.1">
    <property type="nucleotide sequence ID" value="XM_018163168.2"/>
</dbReference>
<dbReference type="InterPro" id="IPR004499">
    <property type="entry name" value="Pro-tRNA-ligase_IIa_arc-type"/>
</dbReference>
<dbReference type="InterPro" id="IPR004526">
    <property type="entry name" value="Glu-tRNA-synth_arc/euk"/>
</dbReference>
<organism evidence="10 11">
    <name type="scientific">Hyalella azteca</name>
    <name type="common">Amphipod</name>
    <dbReference type="NCBI Taxonomy" id="294128"/>
    <lineage>
        <taxon>Eukaryota</taxon>
        <taxon>Metazoa</taxon>
        <taxon>Ecdysozoa</taxon>
        <taxon>Arthropoda</taxon>
        <taxon>Crustacea</taxon>
        <taxon>Multicrustacea</taxon>
        <taxon>Malacostraca</taxon>
        <taxon>Eumalacostraca</taxon>
        <taxon>Peracarida</taxon>
        <taxon>Amphipoda</taxon>
        <taxon>Senticaudata</taxon>
        <taxon>Talitrida</taxon>
        <taxon>Talitroidea</taxon>
        <taxon>Hyalellidae</taxon>
        <taxon>Hyalella</taxon>
    </lineage>
</organism>
<dbReference type="InterPro" id="IPR000738">
    <property type="entry name" value="WHEP-TRS_dom"/>
</dbReference>
<dbReference type="PANTHER" id="PTHR43382">
    <property type="entry name" value="PROLYL-TRNA SYNTHETASE"/>
    <property type="match status" value="1"/>
</dbReference>
<dbReference type="CDD" id="cd00778">
    <property type="entry name" value="ProRS_core_arch_euk"/>
    <property type="match status" value="1"/>
</dbReference>
<dbReference type="Pfam" id="PF03129">
    <property type="entry name" value="HGTP_anticodon"/>
    <property type="match status" value="1"/>
</dbReference>
<dbReference type="InterPro" id="IPR036282">
    <property type="entry name" value="Glutathione-S-Trfase_C_sf"/>
</dbReference>
<dbReference type="InterPro" id="IPR011035">
    <property type="entry name" value="Ribosomal_bL25/Gln-tRNA_synth"/>
</dbReference>
<dbReference type="Gene3D" id="3.40.50.620">
    <property type="entry name" value="HUPs"/>
    <property type="match status" value="1"/>
</dbReference>
<dbReference type="InterPro" id="IPR014729">
    <property type="entry name" value="Rossmann-like_a/b/a_fold"/>
</dbReference>
<feature type="domain" description="WHEP-TRS" evidence="9">
    <location>
        <begin position="1095"/>
        <end position="1151"/>
    </location>
</feature>
<dbReference type="SUPFAM" id="SSF50715">
    <property type="entry name" value="Ribosomal protein L25-like"/>
    <property type="match status" value="1"/>
</dbReference>
<evidence type="ECO:0000256" key="4">
    <source>
        <dbReference type="ARBA" id="ARBA00022884"/>
    </source>
</evidence>
<dbReference type="GO" id="GO:0005737">
    <property type="term" value="C:cytoplasm"/>
    <property type="evidence" value="ECO:0007669"/>
    <property type="project" value="InterPro"/>
</dbReference>
<dbReference type="SUPFAM" id="SSF47616">
    <property type="entry name" value="GST C-terminal domain-like"/>
    <property type="match status" value="1"/>
</dbReference>
<dbReference type="CDD" id="cd00862">
    <property type="entry name" value="ProRS_anticodon_zinc"/>
    <property type="match status" value="1"/>
</dbReference>
<dbReference type="FunFam" id="1.10.1160.10:FF:000001">
    <property type="entry name" value="Glutamine--tRNA ligase"/>
    <property type="match status" value="1"/>
</dbReference>
<keyword evidence="2" id="KW-0547">Nucleotide-binding</keyword>
<dbReference type="InterPro" id="IPR001412">
    <property type="entry name" value="aa-tRNA-synth_I_CS"/>
</dbReference>
<evidence type="ECO:0000259" key="8">
    <source>
        <dbReference type="PROSITE" id="PS50862"/>
    </source>
</evidence>
<dbReference type="OMA" id="NVTFINW"/>
<keyword evidence="6" id="KW-0030">Aminoacyl-tRNA synthetase</keyword>
<dbReference type="OrthoDB" id="1350766at2759"/>
<feature type="region of interest" description="Disordered" evidence="7">
    <location>
        <begin position="1152"/>
        <end position="1200"/>
    </location>
</feature>
<dbReference type="PROSITE" id="PS00762">
    <property type="entry name" value="WHEP_TRS_1"/>
    <property type="match status" value="2"/>
</dbReference>